<evidence type="ECO:0000256" key="3">
    <source>
        <dbReference type="PIRSR" id="PIRSR016184-1"/>
    </source>
</evidence>
<dbReference type="Gene3D" id="3.10.310.10">
    <property type="entry name" value="Diaminopimelate Epimerase, Chain A, domain 1"/>
    <property type="match status" value="2"/>
</dbReference>
<comment type="caution">
    <text evidence="4">The sequence shown here is derived from an EMBL/GenBank/DDBJ whole genome shotgun (WGS) entry which is preliminary data.</text>
</comment>
<dbReference type="AlphaFoldDB" id="A0A8J7HFA1"/>
<dbReference type="PANTHER" id="PTHR13774:SF17">
    <property type="entry name" value="PHENAZINE BIOSYNTHESIS-LIKE DOMAIN-CONTAINING PROTEIN"/>
    <property type="match status" value="1"/>
</dbReference>
<dbReference type="PANTHER" id="PTHR13774">
    <property type="entry name" value="PHENAZINE BIOSYNTHESIS PROTEIN"/>
    <property type="match status" value="1"/>
</dbReference>
<dbReference type="InterPro" id="IPR003719">
    <property type="entry name" value="Phenazine_PhzF-like"/>
</dbReference>
<evidence type="ECO:0000313" key="4">
    <source>
        <dbReference type="EMBL" id="MBH8554142.1"/>
    </source>
</evidence>
<dbReference type="SUPFAM" id="SSF54506">
    <property type="entry name" value="Diaminopimelate epimerase-like"/>
    <property type="match status" value="1"/>
</dbReference>
<dbReference type="GO" id="GO:0005737">
    <property type="term" value="C:cytoplasm"/>
    <property type="evidence" value="ECO:0007669"/>
    <property type="project" value="TreeGrafter"/>
</dbReference>
<name>A0A8J7HFA1_9CYAN</name>
<protein>
    <submittedName>
        <fullName evidence="4">PhzF family phenazine biosynthesis protein</fullName>
    </submittedName>
</protein>
<dbReference type="Proteomes" id="UP000599391">
    <property type="component" value="Unassembled WGS sequence"/>
</dbReference>
<reference evidence="4 5" key="1">
    <citation type="journal article" date="2021" name="Int. J. Syst. Evol. Microbiol.">
        <title>Amazonocrinis nigriterrae gen. nov., sp. nov., Atlanticothrix silvestris gen. nov., sp. nov. and Dendronalium phyllosphericum gen. nov., sp. nov., nostocacean cyanobacteria from Brazilian environments.</title>
        <authorList>
            <person name="Alvarenga D.O."/>
            <person name="Andreote A.P.D."/>
            <person name="Branco L.H.Z."/>
            <person name="Delbaje E."/>
            <person name="Cruz R.B."/>
            <person name="Varani A.M."/>
            <person name="Fiore M.F."/>
        </authorList>
    </citation>
    <scope>NUCLEOTIDE SEQUENCE [LARGE SCALE GENOMIC DNA]</scope>
    <source>
        <strain evidence="4 5">CENA357</strain>
    </source>
</reference>
<dbReference type="GO" id="GO:0016853">
    <property type="term" value="F:isomerase activity"/>
    <property type="evidence" value="ECO:0007669"/>
    <property type="project" value="UniProtKB-KW"/>
</dbReference>
<dbReference type="NCBIfam" id="TIGR00654">
    <property type="entry name" value="PhzF_family"/>
    <property type="match status" value="1"/>
</dbReference>
<sequence>MGHIITQVDAFTNTPFAGNPAGVCVLSTAQDETWMQNVAQEMNLSETAFLIRRDDGFNLRWFTPTVEVPLCGHATLASAHVLWSEGHLSPDETARFHTKSGVLIAKQQGEWIELDFPVNHSQAITAPSELSEVLGVPCKSVFQNSLGYLVELESEDLVRQMQLNFQQMKTLPVTDVIVTSLTRPDSQYDFISRFFAPGVGINEDPVTGAAHCCLAPFWRDRLGKDKFLAYQASSRGGVVKVSYTGGDRVYLAGQAVTVLRGELIHF</sequence>
<gene>
    <name evidence="4" type="ORF">I8751_17570</name>
</gene>
<dbReference type="EMBL" id="JAECZB010000062">
    <property type="protein sequence ID" value="MBH8554142.1"/>
    <property type="molecule type" value="Genomic_DNA"/>
</dbReference>
<dbReference type="Pfam" id="PF02567">
    <property type="entry name" value="PhzC-PhzF"/>
    <property type="match status" value="1"/>
</dbReference>
<proteinExistence type="inferred from homology"/>
<keyword evidence="5" id="KW-1185">Reference proteome</keyword>
<keyword evidence="2" id="KW-0413">Isomerase</keyword>
<organism evidence="4 5">
    <name type="scientific">Atlanticothrix silvestris CENA357</name>
    <dbReference type="NCBI Taxonomy" id="1725252"/>
    <lineage>
        <taxon>Bacteria</taxon>
        <taxon>Bacillati</taxon>
        <taxon>Cyanobacteriota</taxon>
        <taxon>Cyanophyceae</taxon>
        <taxon>Nostocales</taxon>
        <taxon>Nodulariaceae</taxon>
        <taxon>Atlanticothrix</taxon>
        <taxon>Atlanticothrix silvestris</taxon>
    </lineage>
</organism>
<evidence type="ECO:0000313" key="5">
    <source>
        <dbReference type="Proteomes" id="UP000599391"/>
    </source>
</evidence>
<evidence type="ECO:0000256" key="1">
    <source>
        <dbReference type="ARBA" id="ARBA00008270"/>
    </source>
</evidence>
<comment type="similarity">
    <text evidence="1">Belongs to the PhzF family.</text>
</comment>
<dbReference type="RefSeq" id="WP_214440390.1">
    <property type="nucleotide sequence ID" value="NZ_JAECZB010000062.1"/>
</dbReference>
<feature type="active site" evidence="3">
    <location>
        <position position="46"/>
    </location>
</feature>
<dbReference type="PIRSF" id="PIRSF016184">
    <property type="entry name" value="PhzC_PhzF"/>
    <property type="match status" value="1"/>
</dbReference>
<evidence type="ECO:0000256" key="2">
    <source>
        <dbReference type="ARBA" id="ARBA00023235"/>
    </source>
</evidence>
<accession>A0A8J7HFA1</accession>